<dbReference type="Pfam" id="PF03571">
    <property type="entry name" value="Peptidase_M49"/>
    <property type="match status" value="1"/>
</dbReference>
<evidence type="ECO:0000313" key="3">
    <source>
        <dbReference type="EMBL" id="VEL29315.1"/>
    </source>
</evidence>
<dbReference type="AlphaFoldDB" id="A0A448X6I3"/>
<evidence type="ECO:0000256" key="2">
    <source>
        <dbReference type="ARBA" id="ARBA00022801"/>
    </source>
</evidence>
<organism evidence="3 4">
    <name type="scientific">Protopolystoma xenopodis</name>
    <dbReference type="NCBI Taxonomy" id="117903"/>
    <lineage>
        <taxon>Eukaryota</taxon>
        <taxon>Metazoa</taxon>
        <taxon>Spiralia</taxon>
        <taxon>Lophotrochozoa</taxon>
        <taxon>Platyhelminthes</taxon>
        <taxon>Monogenea</taxon>
        <taxon>Polyopisthocotylea</taxon>
        <taxon>Polystomatidea</taxon>
        <taxon>Polystomatidae</taxon>
        <taxon>Protopolystoma</taxon>
    </lineage>
</organism>
<dbReference type="GO" id="GO:0046872">
    <property type="term" value="F:metal ion binding"/>
    <property type="evidence" value="ECO:0007669"/>
    <property type="project" value="UniProtKB-KW"/>
</dbReference>
<sequence>MYYKSTGQVAEATKFFEGYSTPNKEDLALREIVLARKRPLPIFVQPVVTESSDGEIVLKTYPTNYFGVISSFADRFSSGPILGQSAEEALEAVWRRDLPFFEDIPL</sequence>
<evidence type="ECO:0000313" key="4">
    <source>
        <dbReference type="Proteomes" id="UP000784294"/>
    </source>
</evidence>
<reference evidence="3" key="1">
    <citation type="submission" date="2018-11" db="EMBL/GenBank/DDBJ databases">
        <authorList>
            <consortium name="Pathogen Informatics"/>
        </authorList>
    </citation>
    <scope>NUCLEOTIDE SEQUENCE</scope>
</reference>
<dbReference type="GO" id="GO:0016787">
    <property type="term" value="F:hydrolase activity"/>
    <property type="evidence" value="ECO:0007669"/>
    <property type="project" value="UniProtKB-KW"/>
</dbReference>
<dbReference type="Proteomes" id="UP000784294">
    <property type="component" value="Unassembled WGS sequence"/>
</dbReference>
<accession>A0A448X6I3</accession>
<evidence type="ECO:0000256" key="1">
    <source>
        <dbReference type="ARBA" id="ARBA00022723"/>
    </source>
</evidence>
<keyword evidence="4" id="KW-1185">Reference proteome</keyword>
<keyword evidence="2" id="KW-0378">Hydrolase</keyword>
<comment type="caution">
    <text evidence="3">The sequence shown here is derived from an EMBL/GenBank/DDBJ whole genome shotgun (WGS) entry which is preliminary data.</text>
</comment>
<dbReference type="OrthoDB" id="4694525at2759"/>
<dbReference type="EMBL" id="CAAALY010102021">
    <property type="protein sequence ID" value="VEL29315.1"/>
    <property type="molecule type" value="Genomic_DNA"/>
</dbReference>
<dbReference type="InterPro" id="IPR039461">
    <property type="entry name" value="Peptidase_M49"/>
</dbReference>
<gene>
    <name evidence="3" type="ORF">PXEA_LOCUS22755</name>
</gene>
<name>A0A448X6I3_9PLAT</name>
<keyword evidence="1" id="KW-0479">Metal-binding</keyword>
<proteinExistence type="predicted"/>
<protein>
    <submittedName>
        <fullName evidence="3">Uncharacterized protein</fullName>
    </submittedName>
</protein>